<reference evidence="2 3" key="1">
    <citation type="submission" date="2018-08" db="EMBL/GenBank/DDBJ databases">
        <title>A genome reference for cultivated species of the human gut microbiota.</title>
        <authorList>
            <person name="Zou Y."/>
            <person name="Xue W."/>
            <person name="Luo G."/>
        </authorList>
    </citation>
    <scope>NUCLEOTIDE SEQUENCE [LARGE SCALE GENOMIC DNA]</scope>
    <source>
        <strain evidence="2 3">AM31-16AC</strain>
    </source>
</reference>
<protein>
    <submittedName>
        <fullName evidence="2">IS481 family transposase</fullName>
    </submittedName>
</protein>
<comment type="caution">
    <text evidence="2">The sequence shown here is derived from an EMBL/GenBank/DDBJ whole genome shotgun (WGS) entry which is preliminary data.</text>
</comment>
<dbReference type="PROSITE" id="PS50994">
    <property type="entry name" value="INTEGRASE"/>
    <property type="match status" value="1"/>
</dbReference>
<dbReference type="GO" id="GO:0015074">
    <property type="term" value="P:DNA integration"/>
    <property type="evidence" value="ECO:0007669"/>
    <property type="project" value="InterPro"/>
</dbReference>
<dbReference type="Pfam" id="PF13565">
    <property type="entry name" value="HTH_32"/>
    <property type="match status" value="1"/>
</dbReference>
<organism evidence="2 3">
    <name type="scientific">Bacteroides caccae</name>
    <dbReference type="NCBI Taxonomy" id="47678"/>
    <lineage>
        <taxon>Bacteria</taxon>
        <taxon>Pseudomonadati</taxon>
        <taxon>Bacteroidota</taxon>
        <taxon>Bacteroidia</taxon>
        <taxon>Bacteroidales</taxon>
        <taxon>Bacteroidaceae</taxon>
        <taxon>Bacteroides</taxon>
    </lineage>
</organism>
<dbReference type="SUPFAM" id="SSF46689">
    <property type="entry name" value="Homeodomain-like"/>
    <property type="match status" value="1"/>
</dbReference>
<dbReference type="RefSeq" id="WP_122264308.1">
    <property type="nucleotide sequence ID" value="NZ_QSJD01000006.1"/>
</dbReference>
<dbReference type="InterPro" id="IPR012337">
    <property type="entry name" value="RNaseH-like_sf"/>
</dbReference>
<dbReference type="Pfam" id="PF13683">
    <property type="entry name" value="rve_3"/>
    <property type="match status" value="1"/>
</dbReference>
<dbReference type="InterPro" id="IPR036397">
    <property type="entry name" value="RNaseH_sf"/>
</dbReference>
<dbReference type="PANTHER" id="PTHR35004:SF7">
    <property type="entry name" value="INTEGRASE PROTEIN"/>
    <property type="match status" value="1"/>
</dbReference>
<name>A0A414FN88_9BACE</name>
<accession>A0A414FN88</accession>
<dbReference type="PANTHER" id="PTHR35004">
    <property type="entry name" value="TRANSPOSASE RV3428C-RELATED"/>
    <property type="match status" value="1"/>
</dbReference>
<proteinExistence type="predicted"/>
<gene>
    <name evidence="2" type="ORF">DW794_05905</name>
</gene>
<dbReference type="InterPro" id="IPR009057">
    <property type="entry name" value="Homeodomain-like_sf"/>
</dbReference>
<dbReference type="InterPro" id="IPR047656">
    <property type="entry name" value="IS481-like_transpos"/>
</dbReference>
<evidence type="ECO:0000313" key="3">
    <source>
        <dbReference type="Proteomes" id="UP000284689"/>
    </source>
</evidence>
<dbReference type="NCBIfam" id="NF033577">
    <property type="entry name" value="transpos_IS481"/>
    <property type="match status" value="1"/>
</dbReference>
<dbReference type="Gene3D" id="3.30.420.10">
    <property type="entry name" value="Ribonuclease H-like superfamily/Ribonuclease H"/>
    <property type="match status" value="1"/>
</dbReference>
<dbReference type="Proteomes" id="UP000284689">
    <property type="component" value="Unassembled WGS sequence"/>
</dbReference>
<dbReference type="EMBL" id="QSJD01000006">
    <property type="protein sequence ID" value="RHD51105.1"/>
    <property type="molecule type" value="Genomic_DNA"/>
</dbReference>
<dbReference type="SUPFAM" id="SSF53098">
    <property type="entry name" value="Ribonuclease H-like"/>
    <property type="match status" value="1"/>
</dbReference>
<feature type="domain" description="Integrase catalytic" evidence="1">
    <location>
        <begin position="131"/>
        <end position="289"/>
    </location>
</feature>
<sequence>MKEDIRKIRMRQKWLELYAETGSVTKTTLRCGIARSTLYRWINREKEQGKSELSDKSKRPSRLANMKITPEIETIILNLRETRSWGAQRIANYLLRKRIKLSAMTVWRVLKKHQVKAVVKRRKKSDYIRYSKEIPGERVQLDVMKVRNGAYQFTAIDDCTRLRTIRIYPNKKAESTIHFLGEILNTFPFPVQRIHTDWGTEFFNYDFQYELHDHFIKFRPIKPRTPHLNGKVERSQQTDKTEFWNLIDLSDKTLDLNVMAMEWQEFYNKKRPHSSLDGKAPIQKLKSVEHLVPIQPDVSEKFWESNEEILPRNYKYLKFIKHRNKKTVIR</sequence>
<evidence type="ECO:0000259" key="1">
    <source>
        <dbReference type="PROSITE" id="PS50994"/>
    </source>
</evidence>
<dbReference type="InterPro" id="IPR001584">
    <property type="entry name" value="Integrase_cat-core"/>
</dbReference>
<dbReference type="GO" id="GO:0003676">
    <property type="term" value="F:nucleic acid binding"/>
    <property type="evidence" value="ECO:0007669"/>
    <property type="project" value="InterPro"/>
</dbReference>
<dbReference type="AlphaFoldDB" id="A0A414FN88"/>
<evidence type="ECO:0000313" key="2">
    <source>
        <dbReference type="EMBL" id="RHD51105.1"/>
    </source>
</evidence>